<gene>
    <name evidence="2" type="ORF">A2368_04640</name>
</gene>
<dbReference type="Gene3D" id="2.10.260.10">
    <property type="match status" value="1"/>
</dbReference>
<dbReference type="EMBL" id="MFAM01000007">
    <property type="protein sequence ID" value="OGD79837.1"/>
    <property type="molecule type" value="Genomic_DNA"/>
</dbReference>
<dbReference type="SMART" id="SM00966">
    <property type="entry name" value="SpoVT_AbrB"/>
    <property type="match status" value="1"/>
</dbReference>
<dbReference type="AlphaFoldDB" id="A0A1F5FJN5"/>
<accession>A0A1F5FJN5</accession>
<sequence>MNLNTVATPNTKGQIVIPKKYREKLGIRAGVLVNITLKTGGVFIAPLEKGTATSDSRYLALTILGRTAGAWAGDDWEQLETNKKKVELAAAKERREAW</sequence>
<reference evidence="2 3" key="1">
    <citation type="journal article" date="2016" name="Nat. Commun.">
        <title>Thousands of microbial genomes shed light on interconnected biogeochemical processes in an aquifer system.</title>
        <authorList>
            <person name="Anantharaman K."/>
            <person name="Brown C.T."/>
            <person name="Hug L.A."/>
            <person name="Sharon I."/>
            <person name="Castelle C.J."/>
            <person name="Probst A.J."/>
            <person name="Thomas B.C."/>
            <person name="Singh A."/>
            <person name="Wilkins M.J."/>
            <person name="Karaoz U."/>
            <person name="Brodie E.L."/>
            <person name="Williams K.H."/>
            <person name="Hubbard S.S."/>
            <person name="Banfield J.F."/>
        </authorList>
    </citation>
    <scope>NUCLEOTIDE SEQUENCE [LARGE SCALE GENOMIC DNA]</scope>
</reference>
<organism evidence="2 3">
    <name type="scientific">Candidatus Collierbacteria bacterium RIFOXYB1_FULL_49_13</name>
    <dbReference type="NCBI Taxonomy" id="1817728"/>
    <lineage>
        <taxon>Bacteria</taxon>
        <taxon>Candidatus Collieribacteriota</taxon>
    </lineage>
</organism>
<dbReference type="InterPro" id="IPR037914">
    <property type="entry name" value="SpoVT-AbrB_sf"/>
</dbReference>
<comment type="caution">
    <text evidence="2">The sequence shown here is derived from an EMBL/GenBank/DDBJ whole genome shotgun (WGS) entry which is preliminary data.</text>
</comment>
<protein>
    <recommendedName>
        <fullName evidence="1">SpoVT-AbrB domain-containing protein</fullName>
    </recommendedName>
</protein>
<feature type="domain" description="SpoVT-AbrB" evidence="1">
    <location>
        <begin position="7"/>
        <end position="52"/>
    </location>
</feature>
<evidence type="ECO:0000259" key="1">
    <source>
        <dbReference type="SMART" id="SM00966"/>
    </source>
</evidence>
<dbReference type="NCBIfam" id="TIGR01439">
    <property type="entry name" value="lp_hng_hel_AbrB"/>
    <property type="match status" value="1"/>
</dbReference>
<name>A0A1F5FJN5_9BACT</name>
<evidence type="ECO:0000313" key="3">
    <source>
        <dbReference type="Proteomes" id="UP000176682"/>
    </source>
</evidence>
<proteinExistence type="predicted"/>
<dbReference type="Pfam" id="PF04014">
    <property type="entry name" value="MazE_antitoxin"/>
    <property type="match status" value="1"/>
</dbReference>
<dbReference type="SUPFAM" id="SSF89447">
    <property type="entry name" value="AbrB/MazE/MraZ-like"/>
    <property type="match status" value="1"/>
</dbReference>
<dbReference type="InterPro" id="IPR007159">
    <property type="entry name" value="SpoVT-AbrB_dom"/>
</dbReference>
<dbReference type="Proteomes" id="UP000176682">
    <property type="component" value="Unassembled WGS sequence"/>
</dbReference>
<dbReference type="GO" id="GO:0003677">
    <property type="term" value="F:DNA binding"/>
    <property type="evidence" value="ECO:0007669"/>
    <property type="project" value="InterPro"/>
</dbReference>
<evidence type="ECO:0000313" key="2">
    <source>
        <dbReference type="EMBL" id="OGD79837.1"/>
    </source>
</evidence>